<proteinExistence type="predicted"/>
<evidence type="ECO:0000313" key="2">
    <source>
        <dbReference type="EMBL" id="AEV33416.1"/>
    </source>
</evidence>
<protein>
    <recommendedName>
        <fullName evidence="4">Glycosyltransferase RgtA/B/C/D-like domain-containing protein</fullName>
    </recommendedName>
</protein>
<name>G8R751_OWEHD</name>
<dbReference type="KEGG" id="oho:Oweho_2446"/>
<keyword evidence="1" id="KW-1133">Transmembrane helix</keyword>
<dbReference type="STRING" id="926562.Oweho_2446"/>
<keyword evidence="1" id="KW-0812">Transmembrane</keyword>
<feature type="transmembrane region" description="Helical" evidence="1">
    <location>
        <begin position="158"/>
        <end position="186"/>
    </location>
</feature>
<dbReference type="HOGENOM" id="CLU_460674_0_0_10"/>
<reference evidence="2 3" key="1">
    <citation type="journal article" date="2012" name="Stand. Genomic Sci.">
        <title>Genome sequence of the orange-pigmented seawater bacterium Owenweeksia hongkongensis type strain (UST20020801(T)).</title>
        <authorList>
            <person name="Riedel T."/>
            <person name="Held B."/>
            <person name="Nolan M."/>
            <person name="Lucas S."/>
            <person name="Lapidus A."/>
            <person name="Tice H."/>
            <person name="Del Rio T.G."/>
            <person name="Cheng J.F."/>
            <person name="Han C."/>
            <person name="Tapia R."/>
            <person name="Goodwin L.A."/>
            <person name="Pitluck S."/>
            <person name="Liolios K."/>
            <person name="Mavromatis K."/>
            <person name="Pagani I."/>
            <person name="Ivanova N."/>
            <person name="Mikhailova N."/>
            <person name="Pati A."/>
            <person name="Chen A."/>
            <person name="Palaniappan K."/>
            <person name="Rohde M."/>
            <person name="Tindall B.J."/>
            <person name="Detter J.C."/>
            <person name="Goker M."/>
            <person name="Woyke T."/>
            <person name="Bristow J."/>
            <person name="Eisen J.A."/>
            <person name="Markowitz V."/>
            <person name="Hugenholtz P."/>
            <person name="Klenk H.P."/>
            <person name="Kyrpides N.C."/>
        </authorList>
    </citation>
    <scope>NUCLEOTIDE SEQUENCE</scope>
    <source>
        <strain evidence="3">DSM 17368 / JCM 12287 / NRRL B-23963</strain>
    </source>
</reference>
<dbReference type="EMBL" id="CP003156">
    <property type="protein sequence ID" value="AEV33416.1"/>
    <property type="molecule type" value="Genomic_DNA"/>
</dbReference>
<keyword evidence="3" id="KW-1185">Reference proteome</keyword>
<dbReference type="eggNOG" id="COG1807">
    <property type="taxonomic scope" value="Bacteria"/>
</dbReference>
<feature type="transmembrane region" description="Helical" evidence="1">
    <location>
        <begin position="281"/>
        <end position="301"/>
    </location>
</feature>
<keyword evidence="1" id="KW-0472">Membrane</keyword>
<dbReference type="RefSeq" id="WP_014202765.1">
    <property type="nucleotide sequence ID" value="NC_016599.1"/>
</dbReference>
<dbReference type="Proteomes" id="UP000005631">
    <property type="component" value="Chromosome"/>
</dbReference>
<gene>
    <name evidence="2" type="ordered locus">Oweho_2446</name>
</gene>
<organism evidence="2 3">
    <name type="scientific">Owenweeksia hongkongensis (strain DSM 17368 / CIP 108786 / JCM 12287 / NRRL B-23963 / UST20020801)</name>
    <dbReference type="NCBI Taxonomy" id="926562"/>
    <lineage>
        <taxon>Bacteria</taxon>
        <taxon>Pseudomonadati</taxon>
        <taxon>Bacteroidota</taxon>
        <taxon>Flavobacteriia</taxon>
        <taxon>Flavobacteriales</taxon>
        <taxon>Owenweeksiaceae</taxon>
        <taxon>Owenweeksia</taxon>
    </lineage>
</organism>
<feature type="transmembrane region" description="Helical" evidence="1">
    <location>
        <begin position="198"/>
        <end position="219"/>
    </location>
</feature>
<feature type="transmembrane region" description="Helical" evidence="1">
    <location>
        <begin position="129"/>
        <end position="146"/>
    </location>
</feature>
<feature type="transmembrane region" description="Helical" evidence="1">
    <location>
        <begin position="105"/>
        <end position="122"/>
    </location>
</feature>
<evidence type="ECO:0000256" key="1">
    <source>
        <dbReference type="SAM" id="Phobius"/>
    </source>
</evidence>
<evidence type="ECO:0000313" key="3">
    <source>
        <dbReference type="Proteomes" id="UP000005631"/>
    </source>
</evidence>
<dbReference type="OrthoDB" id="1465886at2"/>
<sequence length="592" mass="68710">MAKVEKVLFVLFALIAVIYVSARAYLNPLINDEAYTFLYFIYTDRFLPFDTIFWSANNHPVNSLLTWICFKLISIEEWALRIPNVLALGLFSFYSFKIGKLLKNIWIRWGFWICLIATPYLLELFGYTRGYGLSIAFFTAAIWHFIKAVESKKLLLDWQTWLFMTLALFSNLNLVNSYFIWILLFAYFTYTQTPRFKWFVNILIRASVLIIPILMGLQLKAYNQLYFGFQTNIRDSFHSLLAALHGNISSAWDLLIIALIIATAIGTIISKIGTKKAQNPYFIIGTLLTLNILATLVQFWFLDVNLPRERTTIHWYFLLVASLFFSLDFLQSYWNKAYLFSVPLLLIPITQVPRYNLYRASLDDWALQQFSDDFYDDLVKLQKDTNQLLTLESNVLFNKHVYDYLNMKNGTQLNDLQYAWNITNTSADIVLISDSLGQFPAKDYKIISSDKRNSTSLLKRKSPKILTPVYNYQISHPDKIENQRYEFGDIGLNTLKNKNLLFSFSVNIAAPSAPHLLYTTIELKDSIGEIIATEQIEITPLKLNWNQTGDTKFTFTWYNIPASATLAHVYIWNYRVPKISVKAAECTIFKLD</sequence>
<feature type="transmembrane region" description="Helical" evidence="1">
    <location>
        <begin position="250"/>
        <end position="269"/>
    </location>
</feature>
<evidence type="ECO:0008006" key="4">
    <source>
        <dbReference type="Google" id="ProtNLM"/>
    </source>
</evidence>
<dbReference type="AlphaFoldDB" id="G8R751"/>
<feature type="transmembrane region" description="Helical" evidence="1">
    <location>
        <begin position="313"/>
        <end position="330"/>
    </location>
</feature>
<accession>G8R751</accession>